<dbReference type="EMBL" id="JACHCC010000001">
    <property type="protein sequence ID" value="MBB6498379.1"/>
    <property type="molecule type" value="Genomic_DNA"/>
</dbReference>
<dbReference type="Proteomes" id="UP000521017">
    <property type="component" value="Unassembled WGS sequence"/>
</dbReference>
<evidence type="ECO:0000313" key="2">
    <source>
        <dbReference type="Proteomes" id="UP000521017"/>
    </source>
</evidence>
<accession>A0A7X0MGS4</accession>
<dbReference type="InterPro" id="IPR032710">
    <property type="entry name" value="NTF2-like_dom_sf"/>
</dbReference>
<dbReference type="RefSeq" id="WP_184622402.1">
    <property type="nucleotide sequence ID" value="NZ_JACHCC010000001.1"/>
</dbReference>
<evidence type="ECO:0000313" key="1">
    <source>
        <dbReference type="EMBL" id="MBB6498379.1"/>
    </source>
</evidence>
<proteinExistence type="predicted"/>
<reference evidence="1 2" key="1">
    <citation type="submission" date="2020-08" db="EMBL/GenBank/DDBJ databases">
        <title>Genomic Encyclopedia of Type Strains, Phase IV (KMG-V): Genome sequencing to study the core and pangenomes of soil and plant-associated prokaryotes.</title>
        <authorList>
            <person name="Whitman W."/>
        </authorList>
    </citation>
    <scope>NUCLEOTIDE SEQUENCE [LARGE SCALE GENOMIC DNA]</scope>
    <source>
        <strain evidence="1 2">M2T3</strain>
    </source>
</reference>
<keyword evidence="1" id="KW-0413">Isomerase</keyword>
<dbReference type="Gene3D" id="3.10.450.50">
    <property type="match status" value="1"/>
</dbReference>
<dbReference type="GO" id="GO:0016853">
    <property type="term" value="F:isomerase activity"/>
    <property type="evidence" value="ECO:0007669"/>
    <property type="project" value="UniProtKB-KW"/>
</dbReference>
<gene>
    <name evidence="1" type="ORF">HDF25_000503</name>
</gene>
<protein>
    <submittedName>
        <fullName evidence="1">Ketosteroid isomerase-like protein</fullName>
    </submittedName>
</protein>
<sequence>MKQNNLITAIVCITLFFVYDNCRAQVNSTPGLPGVKKAIENINTLYFDLFAKNDESIVNLYTEDACLLAPNMLPISGRKALQKDFADTFAAGKVKGVRFQTSNIYGDGKEYVTEEGTWQVFDPKGKLLDDGKYLKLWRKTKAGWKIFRDSFNSNHKAQ</sequence>
<dbReference type="SUPFAM" id="SSF54427">
    <property type="entry name" value="NTF2-like"/>
    <property type="match status" value="1"/>
</dbReference>
<organism evidence="1 2">
    <name type="scientific">Pedobacter cryoconitis</name>
    <dbReference type="NCBI Taxonomy" id="188932"/>
    <lineage>
        <taxon>Bacteria</taxon>
        <taxon>Pseudomonadati</taxon>
        <taxon>Bacteroidota</taxon>
        <taxon>Sphingobacteriia</taxon>
        <taxon>Sphingobacteriales</taxon>
        <taxon>Sphingobacteriaceae</taxon>
        <taxon>Pedobacter</taxon>
    </lineage>
</organism>
<dbReference type="AlphaFoldDB" id="A0A7X0MGS4"/>
<name>A0A7X0MGS4_9SPHI</name>
<comment type="caution">
    <text evidence="1">The sequence shown here is derived from an EMBL/GenBank/DDBJ whole genome shotgun (WGS) entry which is preliminary data.</text>
</comment>